<evidence type="ECO:0000256" key="1">
    <source>
        <dbReference type="ARBA" id="ARBA00010552"/>
    </source>
</evidence>
<dbReference type="SUPFAM" id="SSF55298">
    <property type="entry name" value="YjgF-like"/>
    <property type="match status" value="1"/>
</dbReference>
<evidence type="ECO:0000313" key="3">
    <source>
        <dbReference type="Proteomes" id="UP000515733"/>
    </source>
</evidence>
<dbReference type="PROSITE" id="PS01094">
    <property type="entry name" value="UPF0076"/>
    <property type="match status" value="1"/>
</dbReference>
<evidence type="ECO:0000313" key="2">
    <source>
        <dbReference type="EMBL" id="CAB1368634.1"/>
    </source>
</evidence>
<sequence length="122" mass="13334">MTFKTNSTMTIERRGTTARYSDLVAHAGTLYLVEVPTSLEADIATQTREVLASIETQLTAAGSNKSRLLLVTIYLRNMADYDAMNAIWDAWLPSGTAPVRACIEARLVHPGYGVEMVVTAAR</sequence>
<accession>A0A6S6YLM8</accession>
<gene>
    <name evidence="2" type="primary">yoaB</name>
    <name evidence="2" type="ORF">DENOEST_1469</name>
</gene>
<dbReference type="Pfam" id="PF01042">
    <property type="entry name" value="Ribonuc_L-PSP"/>
    <property type="match status" value="1"/>
</dbReference>
<proteinExistence type="inferred from homology"/>
<organism evidence="2 3">
    <name type="scientific">Denitratisoma oestradiolicum</name>
    <dbReference type="NCBI Taxonomy" id="311182"/>
    <lineage>
        <taxon>Bacteria</taxon>
        <taxon>Pseudomonadati</taxon>
        <taxon>Pseudomonadota</taxon>
        <taxon>Betaproteobacteria</taxon>
        <taxon>Nitrosomonadales</taxon>
        <taxon>Sterolibacteriaceae</taxon>
        <taxon>Denitratisoma</taxon>
    </lineage>
</organism>
<dbReference type="PANTHER" id="PTHR47328">
    <property type="match status" value="1"/>
</dbReference>
<dbReference type="CDD" id="cd06150">
    <property type="entry name" value="YjgF_YER057c_UK114_like_2"/>
    <property type="match status" value="1"/>
</dbReference>
<comment type="similarity">
    <text evidence="1">Belongs to the RutC family.</text>
</comment>
<dbReference type="PANTHER" id="PTHR47328:SF1">
    <property type="entry name" value="RUTC FAMILY PROTEIN YOAB"/>
    <property type="match status" value="1"/>
</dbReference>
<dbReference type="InterPro" id="IPR019897">
    <property type="entry name" value="RidA_CS"/>
</dbReference>
<dbReference type="RefSeq" id="WP_197970547.1">
    <property type="nucleotide sequence ID" value="NZ_LR778301.1"/>
</dbReference>
<dbReference type="InterPro" id="IPR006175">
    <property type="entry name" value="YjgF/YER057c/UK114"/>
</dbReference>
<dbReference type="InterPro" id="IPR035959">
    <property type="entry name" value="RutC-like_sf"/>
</dbReference>
<dbReference type="EMBL" id="LR778301">
    <property type="protein sequence ID" value="CAB1368634.1"/>
    <property type="molecule type" value="Genomic_DNA"/>
</dbReference>
<dbReference type="KEGG" id="doe:DENOEST_1469"/>
<name>A0A6S6YLM8_9PROT</name>
<dbReference type="AlphaFoldDB" id="A0A6S6YLM8"/>
<dbReference type="Proteomes" id="UP000515733">
    <property type="component" value="Chromosome"/>
</dbReference>
<protein>
    <submittedName>
        <fullName evidence="2">RutC family protein YoaB</fullName>
    </submittedName>
</protein>
<reference evidence="2 3" key="1">
    <citation type="submission" date="2020-03" db="EMBL/GenBank/DDBJ databases">
        <authorList>
            <consortium name="Genoscope - CEA"/>
            <person name="William W."/>
        </authorList>
    </citation>
    <scope>NUCLEOTIDE SEQUENCE [LARGE SCALE GENOMIC DNA]</scope>
    <source>
        <strain evidence="3">DSM 16959</strain>
    </source>
</reference>
<dbReference type="Gene3D" id="3.30.1330.40">
    <property type="entry name" value="RutC-like"/>
    <property type="match status" value="1"/>
</dbReference>
<dbReference type="InterPro" id="IPR035709">
    <property type="entry name" value="YoaB-like"/>
</dbReference>
<keyword evidence="3" id="KW-1185">Reference proteome</keyword>